<dbReference type="InterPro" id="IPR051465">
    <property type="entry name" value="Cell_Envelope_Struct_Comp"/>
</dbReference>
<dbReference type="Gene3D" id="2.60.120.200">
    <property type="match status" value="1"/>
</dbReference>
<feature type="compositionally biased region" description="Low complexity" evidence="1">
    <location>
        <begin position="2226"/>
        <end position="2270"/>
    </location>
</feature>
<dbReference type="InterPro" id="IPR008979">
    <property type="entry name" value="Galactose-bd-like_sf"/>
</dbReference>
<protein>
    <submittedName>
        <fullName evidence="3">S-layer domain protein</fullName>
    </submittedName>
</protein>
<evidence type="ECO:0000259" key="2">
    <source>
        <dbReference type="PROSITE" id="PS51272"/>
    </source>
</evidence>
<dbReference type="KEGG" id="csc:Csac_2722"/>
<dbReference type="EMBL" id="CP000679">
    <property type="protein sequence ID" value="ABP68290.1"/>
    <property type="molecule type" value="Genomic_DNA"/>
</dbReference>
<evidence type="ECO:0000313" key="3">
    <source>
        <dbReference type="EMBL" id="ABP68290.1"/>
    </source>
</evidence>
<dbReference type="HOGENOM" id="CLU_227923_0_0_9"/>
<dbReference type="PANTHER" id="PTHR43308:SF5">
    <property type="entry name" value="S-LAYER PROTEIN _ PEPTIDOGLYCAN ENDO-BETA-N-ACETYLGLUCOSAMINIDASE"/>
    <property type="match status" value="1"/>
</dbReference>
<dbReference type="InterPro" id="IPR011081">
    <property type="entry name" value="Big_4"/>
</dbReference>
<name>A4XN05_CALS8</name>
<reference evidence="3 4" key="1">
    <citation type="journal article" date="2008" name="Appl. Environ. Microbiol.">
        <title>Hydrogenomics of the extremely thermophilic bacterium Caldicellulosiruptor saccharolyticus.</title>
        <authorList>
            <person name="van de Werken H.J."/>
            <person name="Verhaart M.R."/>
            <person name="VanFossen A.L."/>
            <person name="Willquist K."/>
            <person name="Lewis D.L."/>
            <person name="Nichols J.D."/>
            <person name="Goorissen H.P."/>
            <person name="Mongodin E.F."/>
            <person name="Nelson K.E."/>
            <person name="van Niel E.W."/>
            <person name="Stams A.J."/>
            <person name="Ward D.E."/>
            <person name="de Vos W.M."/>
            <person name="van der Oost J."/>
            <person name="Kelly R.M."/>
            <person name="Kengen S.W."/>
        </authorList>
    </citation>
    <scope>NUCLEOTIDE SEQUENCE [LARGE SCALE GENOMIC DNA]</scope>
    <source>
        <strain evidence="4">ATCC 43494 / DSM 8903 / Tp8T 6331</strain>
    </source>
</reference>
<feature type="region of interest" description="Disordered" evidence="1">
    <location>
        <begin position="2225"/>
        <end position="2276"/>
    </location>
</feature>
<dbReference type="InterPro" id="IPR015919">
    <property type="entry name" value="Cadherin-like_sf"/>
</dbReference>
<dbReference type="OrthoDB" id="900053at2"/>
<gene>
    <name evidence="3" type="ordered locus">Csac_2722</name>
</gene>
<dbReference type="Proteomes" id="UP000000256">
    <property type="component" value="Chromosome"/>
</dbReference>
<dbReference type="Gene3D" id="2.60.40.10">
    <property type="entry name" value="Immunoglobulins"/>
    <property type="match status" value="1"/>
</dbReference>
<dbReference type="Gene3D" id="2.60.120.260">
    <property type="entry name" value="Galactose-binding domain-like"/>
    <property type="match status" value="2"/>
</dbReference>
<keyword evidence="4" id="KW-1185">Reference proteome</keyword>
<dbReference type="STRING" id="351627.Csac_2722"/>
<dbReference type="InterPro" id="IPR013783">
    <property type="entry name" value="Ig-like_fold"/>
</dbReference>
<dbReference type="InterPro" id="IPR001119">
    <property type="entry name" value="SLH_dom"/>
</dbReference>
<evidence type="ECO:0000256" key="1">
    <source>
        <dbReference type="SAM" id="MobiDB-lite"/>
    </source>
</evidence>
<dbReference type="PROSITE" id="PS51272">
    <property type="entry name" value="SLH"/>
    <property type="match status" value="3"/>
</dbReference>
<dbReference type="SUPFAM" id="SSF49313">
    <property type="entry name" value="Cadherin-like"/>
    <property type="match status" value="1"/>
</dbReference>
<sequence length="2593" mass="290567">MGRRLTTKKYLRRFIALLTMLFFFLFSIVPFQNLFIKSTVVKASQGGIGSGEIFEYGFETSDPNIWYLKTSTTDAVYYSGEYDDTFSHSGARSLKFSSTATAYNSGNIWIQNMPDGGQPSLSVKENTTYRISFYYFAKDFFRFEPRSWFYEGGYIYVSAYNGSTIISGSEKRFSIPYNTSQPITTPDWQKFSITYTTPTGANKMRINLGFRNTTGTVWYDDLRVVPLGLSTKSLNVTTTVGNAPLLPATIEAVYADAYDDYTVTANVYWPDIDPTLYSQVGQFSITGVAKWQDSVCNVTANIKVINPVTTTFEAPEYVDYGKEFEVSVGVYGDENVVEEEITLKYDRTVLQHVYTQCVEANWNVVNTNTYDDPSSSASYLHVKVQTNNPDNSIKQGTIIKIKFLPKIWEKSTLIELVDNQVTLLTGENIKSTTAIKEIVIKGIGDNGAESLMYKYGFEENDPPIWYKYTSGNTTGYSQGYDSEFVHSGNRAWKFSGTNTTKNDGNIRIVNFMSGSTPAYKVEPNKTYRISFWYYTRGYNKFNTSATAEGAYIYLRSYNGTTGLGSDTRYSIPNVANTNGWQKFTVTYTTLANANRLSITLGFRAAYGEVWVDDLVVSPVELTVVPIEITTKVGVKPELPAVAAAVYNEEIVYAKIRWDDIPPELYTSEGEFIVNGVATYGQAQKQVTATVKVIGAPVVTTISPQYVSANQDFEVYVGVYSDQHKIKAEDITIRYDKNLFRYKSATCAKEGWNITLNSVYEDVYYGYVEVTVNTDDQSKYVSDDSLIKVAFSSIVNNKSGIIAVVKGNVTTADNLKLQAKLTREVITIGQYKTNALDIIRFGDYDSEKAHQFEEKLSVAGVDEVAEPETKVSDGRLTGGGLGHGFTYRYLKPSPEGKVLDAKLEFTLKADPTKQNYLTIRVNGNQQNRGNLLLLGPNGDTTILNPKAGTEFEELDGGYYIQGPTYPGIYYYDTYIIPRELVHPDGYVRLCIMSTGIFDSYGTGTYRSQTENSKFIYSAATHTDPFYIPEDLFTGEKVRGKPASSSVYSNVYDLLYEEGKEFLEMIMSWQLYGPKFEVFKSVYNDFLEGAVVTYTPVESLKNFSGTREVWAKQVTQNALNYQNWSPLMSAEIFANAFMNPIWPEYYQNEELLDRIIKFYDFLAKAQDRNGGWCVPTSGANAYAWIGADLNGSGERGVGESWPLMTLGSDSMNLTFIRLYNYIMNGTNEALKQRFIKYLDEKVDNDLTGKYDKTRRQSYIEMFARLRDYLANPIKGDYYDPTVRAGTANQDFGFAYFANKAVKLLFDSMKYSTVDTPENIPEKYHPKDDEPYIRQMKYKFGEMVDGQKWLSDQGLGLEGGASHGGWAGEYGWLIIEQLNKYAEAAEGDEKIEEYINEITCKAFEAASYFLKPAVNANGENILITEMFIGSRNTGNGQKVEYPITPSAGYVAFKLNCSVAQRAFFKYIEDQRGYTDTFRSEIYNDKTPHVYTRILELQELIKYYKYAEQLKQQLENQGKMVYYPMEDGHPDFAWADTDGQVVVFKNKGDMAYIVFNYRRSDWKYNQHVRIHFTTDSVERLATVVGTTKGGTYSWIDSTTHPEGKSYTHIRFDGYSEIRFGKYLIGMNQSKDDPTVGQYGKVYFMNTRGIRKARDLISGKVYQSTNGEDIQIQVQPQQTVVLEILEERPVNIVGVKYRAGDKLLGYENIPAEPGQQVTVFAKNFDGYKLVDQQTKTITVAANDEENIVEFRYSENMQPVFNTGGLTGTERQWKVVNINGATGSVQFDNTGQPVSITSTGIYNNPFALTYAYKELTGDFEIKVRLSGFTRTVTDWDYFAIMVTDSLDITNANFVQLRHYSNNNNILLVSHSCTEGTNTTKYWAPDMNNKTVPIYFKLIKKGNTIKYCYSLDEEKTYLETSKPSIQFKMGSTLYVGVAMIASQAVENTAFISNVQISTDDLVYAPFIVNQQIKIDLGVSDPEGDEIEYNVFGLPNDATFDPATKTITWTPTKAGDYMIKAIAKDPYHNSIVEKIKRIVVGADMSDNNISIPSILDTEVNEGDTITFDASIQGATVRIGGNYPQTARVNGGQFTWTTQKGEAGIYHAIITYDFGNYIVTRIVKITVNKVEEEGIDYSRDWVVTLADTAPKSITVGEKLEYKVETLVPVDGFGVNVLARDLPKGATYNNRVLTWLPGEDVATGIYQVLFDIIQPGGKKTTVPLTIYVSNPKMPSTTIPSGGETIPTTGITTLPTGNQSTSVPTSEQQQTSQSTKQAPTTPEKPNNAITINVDKDTKITVSNVEIFIPRGTIKGDNTYVVVQPVTVSDTKIISKDRNVISAYEMTVNGTINGALTVKINIDKNKVKDTEVLEAYVIDKNNRLEKVNTKATIGETVGVRLDIAENYGKIIVTSTPITNVFKDVKNSWAQKEIAKAVNLGIVNGYPDATFRPKGNMTRAEVAVVIARALNLKPTNTTKIEFADKGSIPQWAQDAVRVCAENGIIKGISKEGQVMFNADKPITRLEFAVIVARVLKLSLKEIGKGEIVFTDKANIPAWAQEDIGIAVKYRIIRGYQDNTFRATNIITREEAVTILSRLLDVLSSTK</sequence>
<dbReference type="eggNOG" id="COG1404">
    <property type="taxonomic scope" value="Bacteria"/>
</dbReference>
<dbReference type="PANTHER" id="PTHR43308">
    <property type="entry name" value="OUTER MEMBRANE PROTEIN ALPHA-RELATED"/>
    <property type="match status" value="1"/>
</dbReference>
<feature type="domain" description="SLH" evidence="2">
    <location>
        <begin position="2469"/>
        <end position="2532"/>
    </location>
</feature>
<dbReference type="InterPro" id="IPR008965">
    <property type="entry name" value="CBM2/CBM3_carb-bd_dom_sf"/>
</dbReference>
<organism evidence="3 4">
    <name type="scientific">Caldicellulosiruptor saccharolyticus (strain ATCC 43494 / DSM 8903 / Tp8T 6331)</name>
    <dbReference type="NCBI Taxonomy" id="351627"/>
    <lineage>
        <taxon>Bacteria</taxon>
        <taxon>Bacillati</taxon>
        <taxon>Bacillota</taxon>
        <taxon>Bacillota incertae sedis</taxon>
        <taxon>Caldicellulosiruptorales</taxon>
        <taxon>Caldicellulosiruptoraceae</taxon>
        <taxon>Caldicellulosiruptor</taxon>
    </lineage>
</organism>
<dbReference type="GO" id="GO:0005509">
    <property type="term" value="F:calcium ion binding"/>
    <property type="evidence" value="ECO:0007669"/>
    <property type="project" value="InterPro"/>
</dbReference>
<evidence type="ECO:0000313" key="4">
    <source>
        <dbReference type="Proteomes" id="UP000000256"/>
    </source>
</evidence>
<dbReference type="SUPFAM" id="SSF49785">
    <property type="entry name" value="Galactose-binding domain-like"/>
    <property type="match status" value="1"/>
</dbReference>
<dbReference type="GO" id="GO:0030246">
    <property type="term" value="F:carbohydrate binding"/>
    <property type="evidence" value="ECO:0007669"/>
    <property type="project" value="InterPro"/>
</dbReference>
<dbReference type="Pfam" id="PF07532">
    <property type="entry name" value="Big_4"/>
    <property type="match status" value="2"/>
</dbReference>
<proteinExistence type="predicted"/>
<dbReference type="Pfam" id="PF00395">
    <property type="entry name" value="SLH"/>
    <property type="match status" value="3"/>
</dbReference>
<accession>A4XN05</accession>
<dbReference type="SUPFAM" id="SSF49384">
    <property type="entry name" value="Carbohydrate-binding domain"/>
    <property type="match status" value="2"/>
</dbReference>
<feature type="domain" description="SLH" evidence="2">
    <location>
        <begin position="2404"/>
        <end position="2467"/>
    </location>
</feature>
<dbReference type="eggNOG" id="COG1520">
    <property type="taxonomic scope" value="Bacteria"/>
</dbReference>
<dbReference type="GO" id="GO:0016020">
    <property type="term" value="C:membrane"/>
    <property type="evidence" value="ECO:0007669"/>
    <property type="project" value="InterPro"/>
</dbReference>
<dbReference type="Gene3D" id="2.60.40.680">
    <property type="match status" value="2"/>
</dbReference>
<feature type="domain" description="SLH" evidence="2">
    <location>
        <begin position="2533"/>
        <end position="2593"/>
    </location>
</feature>
<dbReference type="RefSeq" id="WP_011918208.1">
    <property type="nucleotide sequence ID" value="NC_009437.1"/>
</dbReference>